<dbReference type="InterPro" id="IPR051209">
    <property type="entry name" value="FAD-bind_Monooxygenase_sf"/>
</dbReference>
<dbReference type="GO" id="GO:0050661">
    <property type="term" value="F:NADP binding"/>
    <property type="evidence" value="ECO:0007669"/>
    <property type="project" value="InterPro"/>
</dbReference>
<dbReference type="Pfam" id="PF13450">
    <property type="entry name" value="NAD_binding_8"/>
    <property type="match status" value="1"/>
</dbReference>
<dbReference type="PANTHER" id="PTHR42877:SF7">
    <property type="entry name" value="FLAVIN-BINDING MONOOXYGENASE-RELATED"/>
    <property type="match status" value="1"/>
</dbReference>
<dbReference type="SUPFAM" id="SSF51905">
    <property type="entry name" value="FAD/NAD(P)-binding domain"/>
    <property type="match status" value="3"/>
</dbReference>
<evidence type="ECO:0000256" key="2">
    <source>
        <dbReference type="ARBA" id="ARBA00022630"/>
    </source>
</evidence>
<evidence type="ECO:0000256" key="1">
    <source>
        <dbReference type="ARBA" id="ARBA00010139"/>
    </source>
</evidence>
<organism evidence="5 6">
    <name type="scientific">Botryosphaeria parva (strain UCR-NP2)</name>
    <name type="common">Grapevine canker fungus</name>
    <name type="synonym">Neofusicoccum parvum</name>
    <dbReference type="NCBI Taxonomy" id="1287680"/>
    <lineage>
        <taxon>Eukaryota</taxon>
        <taxon>Fungi</taxon>
        <taxon>Dikarya</taxon>
        <taxon>Ascomycota</taxon>
        <taxon>Pezizomycotina</taxon>
        <taxon>Dothideomycetes</taxon>
        <taxon>Dothideomycetes incertae sedis</taxon>
        <taxon>Botryosphaeriales</taxon>
        <taxon>Botryosphaeriaceae</taxon>
        <taxon>Neofusicoccum</taxon>
    </lineage>
</organism>
<dbReference type="Gene3D" id="3.50.50.60">
    <property type="entry name" value="FAD/NAD(P)-binding domain"/>
    <property type="match status" value="2"/>
</dbReference>
<evidence type="ECO:0000313" key="6">
    <source>
        <dbReference type="Proteomes" id="UP000013521"/>
    </source>
</evidence>
<keyword evidence="2" id="KW-0285">Flavoprotein</keyword>
<dbReference type="Proteomes" id="UP000013521">
    <property type="component" value="Unassembled WGS sequence"/>
</dbReference>
<comment type="similarity">
    <text evidence="1">Belongs to the FAD-binding monooxygenase family.</text>
</comment>
<dbReference type="HOGENOM" id="CLU_006937_6_1_1"/>
<accession>R1EHU7</accession>
<dbReference type="AlphaFoldDB" id="R1EHU7"/>
<keyword evidence="4" id="KW-0560">Oxidoreductase</keyword>
<dbReference type="OrthoDB" id="74360at2759"/>
<dbReference type="eggNOG" id="KOG1399">
    <property type="taxonomic scope" value="Eukaryota"/>
</dbReference>
<gene>
    <name evidence="5" type="ORF">UCRNP2_5875</name>
</gene>
<name>R1EHU7_BOTPV</name>
<keyword evidence="3" id="KW-0274">FAD</keyword>
<protein>
    <submittedName>
        <fullName evidence="5">Putative flavin-binding monooxygenase protein</fullName>
    </submittedName>
</protein>
<dbReference type="KEGG" id="npa:UCRNP2_5875"/>
<dbReference type="Pfam" id="PF00743">
    <property type="entry name" value="FMO-like"/>
    <property type="match status" value="1"/>
</dbReference>
<reference evidence="6" key="1">
    <citation type="journal article" date="2013" name="Genome Announc.">
        <title>Draft genome sequence of Neofusicoccum parvum isolate UCR-NP2, a fungal vascular pathogen associated with grapevine cankers.</title>
        <authorList>
            <person name="Blanco-Ulate B."/>
            <person name="Rolshausen P."/>
            <person name="Cantu D."/>
        </authorList>
    </citation>
    <scope>NUCLEOTIDE SEQUENCE [LARGE SCALE GENOMIC DNA]</scope>
    <source>
        <strain evidence="6">UCR-NP2</strain>
    </source>
</reference>
<dbReference type="PANTHER" id="PTHR42877">
    <property type="entry name" value="L-ORNITHINE N(5)-MONOOXYGENASE-RELATED"/>
    <property type="match status" value="1"/>
</dbReference>
<dbReference type="InterPro" id="IPR020946">
    <property type="entry name" value="Flavin_mOase-like"/>
</dbReference>
<evidence type="ECO:0000256" key="4">
    <source>
        <dbReference type="ARBA" id="ARBA00023002"/>
    </source>
</evidence>
<evidence type="ECO:0000313" key="5">
    <source>
        <dbReference type="EMBL" id="EOD47368.1"/>
    </source>
</evidence>
<dbReference type="GO" id="GO:0050660">
    <property type="term" value="F:flavin adenine dinucleotide binding"/>
    <property type="evidence" value="ECO:0007669"/>
    <property type="project" value="InterPro"/>
</dbReference>
<evidence type="ECO:0000256" key="3">
    <source>
        <dbReference type="ARBA" id="ARBA00022827"/>
    </source>
</evidence>
<keyword evidence="5" id="KW-0503">Monooxygenase</keyword>
<sequence length="592" mass="64989">MPTRSPILNEFSHPLISERAIDEPRPLKVIYIGAGISGILGAIEFRKRVPSIDLVIYDKNPEIGGTCQSDVPSHSYQLSFASSTSWSQFYASAPEILEYWKAVATKHDVTKHVHLQHTCIEARWNEDESKWKVKLLKLNASGGAELVEDTADVFITGTGTLNDWKWPEIKGLQDFKGALLHSANWDESFDPTGKTVAVIGGGSSGIKIVPALAPKVKAIDHYIRGKTWISSQYCEGVMKEKHGGLPDGNFNYTPEQKEAWRKDPSAYIQYRKLLEMGLQGNFATTRSDHPQHIEVKAAFEQSMRARLTAKPEIIDHVLPDFPPLCKRLTPGPGYLEALASPAVHVVSAPISHVSATGICTADGTHRPVDAIVCATGFETSPAAGFPIYGRDGANLRSKYAAPHPRTYLGLCTDGFPNFLQSLGPNSFQGAGSLLIMMEQAHRWMAQVLERLAAGNVRTFEPRRAAVDMFTGFCRAWFKRTVFTANCTSWYKTAAPGASAEERKRGRVTGLWPGSSVHGVRALQRVRWEDFDLEYCDGNAFGWFGNGWTVADQERDPEGLTWYLNNGGFLNGGCSNGGSLNGNSLSGEAGRSI</sequence>
<dbReference type="OMA" id="THAYVAQ"/>
<dbReference type="GO" id="GO:0004499">
    <property type="term" value="F:N,N-dimethylaniline monooxygenase activity"/>
    <property type="evidence" value="ECO:0007669"/>
    <property type="project" value="InterPro"/>
</dbReference>
<proteinExistence type="inferred from homology"/>
<dbReference type="EMBL" id="KB916334">
    <property type="protein sequence ID" value="EOD47368.1"/>
    <property type="molecule type" value="Genomic_DNA"/>
</dbReference>
<dbReference type="InterPro" id="IPR036188">
    <property type="entry name" value="FAD/NAD-bd_sf"/>
</dbReference>